<feature type="transmembrane region" description="Helical" evidence="1">
    <location>
        <begin position="40"/>
        <end position="63"/>
    </location>
</feature>
<name>A0A1H6Q9C6_9BACT</name>
<dbReference type="STRING" id="408657.SAMN04487995_0432"/>
<dbReference type="PANTHER" id="PTHR42811">
    <property type="entry name" value="SERINE ACETYLTRANSFERASE"/>
    <property type="match status" value="1"/>
</dbReference>
<dbReference type="SUPFAM" id="SSF51161">
    <property type="entry name" value="Trimeric LpxA-like enzymes"/>
    <property type="match status" value="1"/>
</dbReference>
<dbReference type="RefSeq" id="WP_229209442.1">
    <property type="nucleotide sequence ID" value="NZ_FNXY01000001.1"/>
</dbReference>
<keyword evidence="1" id="KW-1133">Transmembrane helix</keyword>
<evidence type="ECO:0000313" key="2">
    <source>
        <dbReference type="EMBL" id="SEI40401.1"/>
    </source>
</evidence>
<dbReference type="Proteomes" id="UP000199532">
    <property type="component" value="Unassembled WGS sequence"/>
</dbReference>
<gene>
    <name evidence="2" type="ORF">SAMN04487995_0432</name>
</gene>
<dbReference type="InterPro" id="IPR011004">
    <property type="entry name" value="Trimer_LpxA-like_sf"/>
</dbReference>
<dbReference type="Pfam" id="PF00132">
    <property type="entry name" value="Hexapep"/>
    <property type="match status" value="1"/>
</dbReference>
<evidence type="ECO:0000256" key="1">
    <source>
        <dbReference type="SAM" id="Phobius"/>
    </source>
</evidence>
<dbReference type="AlphaFoldDB" id="A0A1H6Q9C6"/>
<evidence type="ECO:0000313" key="3">
    <source>
        <dbReference type="Proteomes" id="UP000199532"/>
    </source>
</evidence>
<keyword evidence="2" id="KW-0808">Transferase</keyword>
<sequence>MSEPATFASRFPIDTDRDPQHHDKHIYFVDLSDNGSKMKLCYHLLILAIRFITVIPHLIVFAFHSNKKLILSDTATVKNLILSLVFARQYRNLFYHRIGNIKYFFKWILPEDRTLDIPGSMPLGKTALFIHNTSSFLNAESIGDYFVCYHHVTLGTNRLGGEQRPVIGNNVMVCTGAVVVGGITIGDNVIIGANAVVVKDVPSNCTVIGSPARIVKQNGVRVDIPL</sequence>
<dbReference type="EMBL" id="FNXY01000001">
    <property type="protein sequence ID" value="SEI40401.1"/>
    <property type="molecule type" value="Genomic_DNA"/>
</dbReference>
<accession>A0A1H6Q9C6</accession>
<keyword evidence="3" id="KW-1185">Reference proteome</keyword>
<keyword evidence="1" id="KW-0812">Transmembrane</keyword>
<dbReference type="GO" id="GO:0016740">
    <property type="term" value="F:transferase activity"/>
    <property type="evidence" value="ECO:0007669"/>
    <property type="project" value="UniProtKB-KW"/>
</dbReference>
<dbReference type="InterPro" id="IPR001451">
    <property type="entry name" value="Hexapep"/>
</dbReference>
<protein>
    <submittedName>
        <fullName evidence="2">Serine O-acetyltransferase</fullName>
    </submittedName>
</protein>
<proteinExistence type="predicted"/>
<organism evidence="2 3">
    <name type="scientific">Dyadobacter koreensis</name>
    <dbReference type="NCBI Taxonomy" id="408657"/>
    <lineage>
        <taxon>Bacteria</taxon>
        <taxon>Pseudomonadati</taxon>
        <taxon>Bacteroidota</taxon>
        <taxon>Cytophagia</taxon>
        <taxon>Cytophagales</taxon>
        <taxon>Spirosomataceae</taxon>
        <taxon>Dyadobacter</taxon>
    </lineage>
</organism>
<keyword evidence="1" id="KW-0472">Membrane</keyword>
<dbReference type="Gene3D" id="2.160.10.10">
    <property type="entry name" value="Hexapeptide repeat proteins"/>
    <property type="match status" value="1"/>
</dbReference>
<reference evidence="2 3" key="1">
    <citation type="submission" date="2016-10" db="EMBL/GenBank/DDBJ databases">
        <authorList>
            <person name="de Groot N.N."/>
        </authorList>
    </citation>
    <scope>NUCLEOTIDE SEQUENCE [LARGE SCALE GENOMIC DNA]</scope>
    <source>
        <strain evidence="2 3">DSM 19938</strain>
    </source>
</reference>